<keyword evidence="4 6" id="KW-0472">Membrane</keyword>
<feature type="signal peptide" evidence="7">
    <location>
        <begin position="1"/>
        <end position="19"/>
    </location>
</feature>
<comment type="subcellular location">
    <subcellularLocation>
        <location evidence="1">Membrane</location>
        <topology evidence="1">Multi-pass membrane protein</topology>
    </subcellularLocation>
</comment>
<feature type="transmembrane region" description="Helical" evidence="6">
    <location>
        <begin position="489"/>
        <end position="508"/>
    </location>
</feature>
<name>A0AAD8KWR7_TARER</name>
<evidence type="ECO:0000256" key="1">
    <source>
        <dbReference type="ARBA" id="ARBA00004141"/>
    </source>
</evidence>
<keyword evidence="3 6" id="KW-1133">Transmembrane helix</keyword>
<feature type="transmembrane region" description="Helical" evidence="6">
    <location>
        <begin position="202"/>
        <end position="221"/>
    </location>
</feature>
<keyword evidence="7" id="KW-0732">Signal</keyword>
<dbReference type="InterPro" id="IPR056555">
    <property type="entry name" value="NFD4_C"/>
</dbReference>
<feature type="transmembrane region" description="Helical" evidence="6">
    <location>
        <begin position="385"/>
        <end position="404"/>
    </location>
</feature>
<feature type="transmembrane region" description="Helical" evidence="6">
    <location>
        <begin position="233"/>
        <end position="253"/>
    </location>
</feature>
<gene>
    <name evidence="10" type="ORF">QVD17_17460</name>
</gene>
<feature type="transmembrane region" description="Helical" evidence="6">
    <location>
        <begin position="448"/>
        <end position="469"/>
    </location>
</feature>
<feature type="transmembrane region" description="Helical" evidence="6">
    <location>
        <begin position="410"/>
        <end position="436"/>
    </location>
</feature>
<dbReference type="Pfam" id="PF06813">
    <property type="entry name" value="Nodulin-like"/>
    <property type="match status" value="1"/>
</dbReference>
<sequence>MALQWLSLVGTIWLQSISATNSNFPAYSSQLKFLLSLSQLQLNNLAFASDAGKLFGFVSGIASVYLPLWIVLLIGSTLGFIGYGVQYLFLLSNKASSLPYYVVFLLTVLAGNSICWINTVCYVIAIQNFPFDRQLAVGLSTSYQGLSAKIYSDVVDMVFNSLSSMQRARSYLLLNCILPLVVCLIASPLIRVTKTPRSRRLSGGFLIIFAITIFTGAYAVITSLGSRNTLCPPSGVLIGICVFLVAPLVVPLMEKIRERMENKCLIRSNGKRVCDESIMGEENRGVVNEHGAKDEGLFVVEDEEEMGWKIMVKRLNFWLYFFVYMFGATIGMVYLNNLGQIVESRGSSKTSSLVSLASSFGFFGRIFPCLLDYHISRVKYKVSRPALIAVMMIPMTVSFFLLLNNNNLCLYISTATIGICTGAITSISVSTTAELFGAKNFGVNHNIVVANIPIGSLVFGNMAALLYRQQAFANDHGKCMGIKCYQTSFIIWGFLCFLGTFLAIILHLRSKKT</sequence>
<reference evidence="10" key="1">
    <citation type="journal article" date="2023" name="bioRxiv">
        <title>Improved chromosome-level genome assembly for marigold (Tagetes erecta).</title>
        <authorList>
            <person name="Jiang F."/>
            <person name="Yuan L."/>
            <person name="Wang S."/>
            <person name="Wang H."/>
            <person name="Xu D."/>
            <person name="Wang A."/>
            <person name="Fan W."/>
        </authorList>
    </citation>
    <scope>NUCLEOTIDE SEQUENCE</scope>
    <source>
        <strain evidence="10">WSJ</strain>
        <tissue evidence="10">Leaf</tissue>
    </source>
</reference>
<dbReference type="InterPro" id="IPR036259">
    <property type="entry name" value="MFS_trans_sf"/>
</dbReference>
<comment type="similarity">
    <text evidence="5">Belongs to the major facilitator superfamily. Phosphate:H(+) symporter (TC 2.A.1.9) family.</text>
</comment>
<evidence type="ECO:0000256" key="6">
    <source>
        <dbReference type="SAM" id="Phobius"/>
    </source>
</evidence>
<dbReference type="GO" id="GO:0016020">
    <property type="term" value="C:membrane"/>
    <property type="evidence" value="ECO:0007669"/>
    <property type="project" value="UniProtKB-SubCell"/>
</dbReference>
<feature type="chain" id="PRO_5042261364" description="Nodulin-like domain-containing protein" evidence="7">
    <location>
        <begin position="20"/>
        <end position="513"/>
    </location>
</feature>
<dbReference type="PANTHER" id="PTHR21576">
    <property type="entry name" value="UNCHARACTERIZED NODULIN-LIKE PROTEIN"/>
    <property type="match status" value="1"/>
</dbReference>
<dbReference type="Proteomes" id="UP001229421">
    <property type="component" value="Unassembled WGS sequence"/>
</dbReference>
<feature type="transmembrane region" description="Helical" evidence="6">
    <location>
        <begin position="64"/>
        <end position="89"/>
    </location>
</feature>
<evidence type="ECO:0000256" key="4">
    <source>
        <dbReference type="ARBA" id="ARBA00023136"/>
    </source>
</evidence>
<protein>
    <recommendedName>
        <fullName evidence="12">Nodulin-like domain-containing protein</fullName>
    </recommendedName>
</protein>
<evidence type="ECO:0000313" key="10">
    <source>
        <dbReference type="EMBL" id="KAK1428621.1"/>
    </source>
</evidence>
<comment type="caution">
    <text evidence="10">The sequence shown here is derived from an EMBL/GenBank/DDBJ whole genome shotgun (WGS) entry which is preliminary data.</text>
</comment>
<dbReference type="Gene3D" id="1.20.1250.20">
    <property type="entry name" value="MFS general substrate transporter like domains"/>
    <property type="match status" value="1"/>
</dbReference>
<accession>A0AAD8KWR7</accession>
<evidence type="ECO:0000259" key="8">
    <source>
        <dbReference type="Pfam" id="PF06813"/>
    </source>
</evidence>
<organism evidence="10 11">
    <name type="scientific">Tagetes erecta</name>
    <name type="common">African marigold</name>
    <dbReference type="NCBI Taxonomy" id="13708"/>
    <lineage>
        <taxon>Eukaryota</taxon>
        <taxon>Viridiplantae</taxon>
        <taxon>Streptophyta</taxon>
        <taxon>Embryophyta</taxon>
        <taxon>Tracheophyta</taxon>
        <taxon>Spermatophyta</taxon>
        <taxon>Magnoliopsida</taxon>
        <taxon>eudicotyledons</taxon>
        <taxon>Gunneridae</taxon>
        <taxon>Pentapetalae</taxon>
        <taxon>asterids</taxon>
        <taxon>campanulids</taxon>
        <taxon>Asterales</taxon>
        <taxon>Asteraceae</taxon>
        <taxon>Asteroideae</taxon>
        <taxon>Heliantheae alliance</taxon>
        <taxon>Tageteae</taxon>
        <taxon>Tagetes</taxon>
    </lineage>
</organism>
<evidence type="ECO:0000256" key="3">
    <source>
        <dbReference type="ARBA" id="ARBA00022989"/>
    </source>
</evidence>
<dbReference type="PANTHER" id="PTHR21576:SF11">
    <property type="entry name" value="MAJOR FACILITATOR SUPERFAMILY PROTEIN"/>
    <property type="match status" value="1"/>
</dbReference>
<evidence type="ECO:0000313" key="11">
    <source>
        <dbReference type="Proteomes" id="UP001229421"/>
    </source>
</evidence>
<evidence type="ECO:0000256" key="5">
    <source>
        <dbReference type="ARBA" id="ARBA00044504"/>
    </source>
</evidence>
<keyword evidence="2 6" id="KW-0812">Transmembrane</keyword>
<evidence type="ECO:0000259" key="9">
    <source>
        <dbReference type="Pfam" id="PF23262"/>
    </source>
</evidence>
<keyword evidence="11" id="KW-1185">Reference proteome</keyword>
<feature type="transmembrane region" description="Helical" evidence="6">
    <location>
        <begin position="101"/>
        <end position="125"/>
    </location>
</feature>
<proteinExistence type="inferred from homology"/>
<dbReference type="SUPFAM" id="SSF103473">
    <property type="entry name" value="MFS general substrate transporter"/>
    <property type="match status" value="1"/>
</dbReference>
<feature type="domain" description="Nodulin-like" evidence="8">
    <location>
        <begin position="4"/>
        <end position="252"/>
    </location>
</feature>
<feature type="transmembrane region" description="Helical" evidence="6">
    <location>
        <begin position="171"/>
        <end position="190"/>
    </location>
</feature>
<evidence type="ECO:0008006" key="12">
    <source>
        <dbReference type="Google" id="ProtNLM"/>
    </source>
</evidence>
<dbReference type="InterPro" id="IPR010658">
    <property type="entry name" value="Nodulin-like"/>
</dbReference>
<dbReference type="AlphaFoldDB" id="A0AAD8KWR7"/>
<evidence type="ECO:0000256" key="2">
    <source>
        <dbReference type="ARBA" id="ARBA00022692"/>
    </source>
</evidence>
<feature type="domain" description="NFD4 C-terminal" evidence="9">
    <location>
        <begin position="304"/>
        <end position="512"/>
    </location>
</feature>
<feature type="transmembrane region" description="Helical" evidence="6">
    <location>
        <begin position="317"/>
        <end position="335"/>
    </location>
</feature>
<dbReference type="EMBL" id="JAUHHV010000004">
    <property type="protein sequence ID" value="KAK1428621.1"/>
    <property type="molecule type" value="Genomic_DNA"/>
</dbReference>
<evidence type="ECO:0000256" key="7">
    <source>
        <dbReference type="SAM" id="SignalP"/>
    </source>
</evidence>
<dbReference type="Pfam" id="PF23262">
    <property type="entry name" value="NFD4_C"/>
    <property type="match status" value="1"/>
</dbReference>